<evidence type="ECO:0008006" key="5">
    <source>
        <dbReference type="Google" id="ProtNLM"/>
    </source>
</evidence>
<dbReference type="InterPro" id="IPR001611">
    <property type="entry name" value="Leu-rich_rpt"/>
</dbReference>
<dbReference type="GO" id="GO:0005737">
    <property type="term" value="C:cytoplasm"/>
    <property type="evidence" value="ECO:0007669"/>
    <property type="project" value="TreeGrafter"/>
</dbReference>
<dbReference type="InterPro" id="IPR032675">
    <property type="entry name" value="LRR_dom_sf"/>
</dbReference>
<reference evidence="3" key="1">
    <citation type="journal article" date="2023" name="bioRxiv">
        <title>Scaffold-level genome assemblies of two parasitoid biocontrol wasps reveal the parthenogenesis mechanism and an associated novel virus.</title>
        <authorList>
            <person name="Inwood S."/>
            <person name="Skelly J."/>
            <person name="Guhlin J."/>
            <person name="Harrop T."/>
            <person name="Goldson S."/>
            <person name="Dearden P."/>
        </authorList>
    </citation>
    <scope>NUCLEOTIDE SEQUENCE</scope>
    <source>
        <strain evidence="3">Lincoln</strain>
        <tissue evidence="3">Whole body</tissue>
    </source>
</reference>
<organism evidence="3 4">
    <name type="scientific">Microctonus hyperodae</name>
    <name type="common">Parasitoid wasp</name>
    <dbReference type="NCBI Taxonomy" id="165561"/>
    <lineage>
        <taxon>Eukaryota</taxon>
        <taxon>Metazoa</taxon>
        <taxon>Ecdysozoa</taxon>
        <taxon>Arthropoda</taxon>
        <taxon>Hexapoda</taxon>
        <taxon>Insecta</taxon>
        <taxon>Pterygota</taxon>
        <taxon>Neoptera</taxon>
        <taxon>Endopterygota</taxon>
        <taxon>Hymenoptera</taxon>
        <taxon>Apocrita</taxon>
        <taxon>Ichneumonoidea</taxon>
        <taxon>Braconidae</taxon>
        <taxon>Euphorinae</taxon>
        <taxon>Microctonus</taxon>
    </lineage>
</organism>
<name>A0AA39KZ33_MICHY</name>
<dbReference type="SUPFAM" id="SSF52058">
    <property type="entry name" value="L domain-like"/>
    <property type="match status" value="1"/>
</dbReference>
<gene>
    <name evidence="3" type="ORF">PV327_008012</name>
</gene>
<sequence>MEMEIDQAELVEEIKNKTILHWNYRDYEKLPESLKHWGIHVQELYLKENKLSSLPQWINQLSNITNLYLSGNKFIIFPQELSILTRLTVLDLSDNNIRILPACIQNLKSMKDLILDGNCLHQLPFELSQLQCLETLSISRNNFVILPEWIGSLLKLERLFIDNNFLEELPNRLTLLSSLNTISICANRLKYLPLNSFISRVNIQFNCNPNLNYLSYSLLSQLLESGWEDEKNKLPATNENITSYSTSKKNIKLAVILNSIVTRKKHAIIELPRQLMNIFGIDCKVPVSLWELSLRTLYKNKYENSLDEYYQYKHDICYNLMTNGPTSICLNNQCQEPIFTEAWIIIGRSEECRTFLVITFFCSQRCAHNFDVPSHGIDTLSWDFYKE</sequence>
<dbReference type="SMART" id="SM00364">
    <property type="entry name" value="LRR_BAC"/>
    <property type="match status" value="5"/>
</dbReference>
<dbReference type="PANTHER" id="PTHR48051:SF12">
    <property type="entry name" value="LEUCINE-RICH REPEAT-CONTAINING PROTEIN 28"/>
    <property type="match status" value="1"/>
</dbReference>
<reference evidence="3" key="2">
    <citation type="submission" date="2023-03" db="EMBL/GenBank/DDBJ databases">
        <authorList>
            <person name="Inwood S.N."/>
            <person name="Skelly J.G."/>
            <person name="Guhlin J."/>
            <person name="Harrop T.W.R."/>
            <person name="Goldson S.G."/>
            <person name="Dearden P.K."/>
        </authorList>
    </citation>
    <scope>NUCLEOTIDE SEQUENCE</scope>
    <source>
        <strain evidence="3">Lincoln</strain>
        <tissue evidence="3">Whole body</tissue>
    </source>
</reference>
<evidence type="ECO:0000313" key="3">
    <source>
        <dbReference type="EMBL" id="KAK0179198.1"/>
    </source>
</evidence>
<keyword evidence="4" id="KW-1185">Reference proteome</keyword>
<protein>
    <recommendedName>
        <fullName evidence="5">Leucine-rich repeat-containing protein 28</fullName>
    </recommendedName>
</protein>
<accession>A0AA39KZ33</accession>
<proteinExistence type="predicted"/>
<dbReference type="Proteomes" id="UP001168972">
    <property type="component" value="Unassembled WGS sequence"/>
</dbReference>
<dbReference type="PROSITE" id="PS51450">
    <property type="entry name" value="LRR"/>
    <property type="match status" value="1"/>
</dbReference>
<dbReference type="AlphaFoldDB" id="A0AA39KZ33"/>
<dbReference type="Gene3D" id="3.80.10.10">
    <property type="entry name" value="Ribonuclease Inhibitor"/>
    <property type="match status" value="1"/>
</dbReference>
<evidence type="ECO:0000313" key="4">
    <source>
        <dbReference type="Proteomes" id="UP001168972"/>
    </source>
</evidence>
<dbReference type="EMBL" id="JAQQBR010000004">
    <property type="protein sequence ID" value="KAK0179198.1"/>
    <property type="molecule type" value="Genomic_DNA"/>
</dbReference>
<dbReference type="InterPro" id="IPR050216">
    <property type="entry name" value="LRR_domain-containing"/>
</dbReference>
<dbReference type="PANTHER" id="PTHR48051">
    <property type="match status" value="1"/>
</dbReference>
<keyword evidence="1" id="KW-0433">Leucine-rich repeat</keyword>
<dbReference type="InterPro" id="IPR003591">
    <property type="entry name" value="Leu-rich_rpt_typical-subtyp"/>
</dbReference>
<dbReference type="SMART" id="SM00369">
    <property type="entry name" value="LRR_TYP"/>
    <property type="match status" value="6"/>
</dbReference>
<evidence type="ECO:0000256" key="2">
    <source>
        <dbReference type="ARBA" id="ARBA00022737"/>
    </source>
</evidence>
<dbReference type="Pfam" id="PF00560">
    <property type="entry name" value="LRR_1"/>
    <property type="match status" value="2"/>
</dbReference>
<comment type="caution">
    <text evidence="3">The sequence shown here is derived from an EMBL/GenBank/DDBJ whole genome shotgun (WGS) entry which is preliminary data.</text>
</comment>
<evidence type="ECO:0000256" key="1">
    <source>
        <dbReference type="ARBA" id="ARBA00022614"/>
    </source>
</evidence>
<keyword evidence="2" id="KW-0677">Repeat</keyword>